<dbReference type="RefSeq" id="WP_075136130.1">
    <property type="nucleotide sequence ID" value="NZ_MSIF01000017.1"/>
</dbReference>
<dbReference type="PANTHER" id="PTHR30290:SF83">
    <property type="entry name" value="ABC TRANSPORTER SUBSTRATE-BINDING PROTEIN"/>
    <property type="match status" value="1"/>
</dbReference>
<dbReference type="Gene3D" id="3.90.76.10">
    <property type="entry name" value="Dipeptide-binding Protein, Domain 1"/>
    <property type="match status" value="1"/>
</dbReference>
<dbReference type="EMBL" id="MSIF01000017">
    <property type="protein sequence ID" value="OLF07188.1"/>
    <property type="molecule type" value="Genomic_DNA"/>
</dbReference>
<dbReference type="PANTHER" id="PTHR30290">
    <property type="entry name" value="PERIPLASMIC BINDING COMPONENT OF ABC TRANSPORTER"/>
    <property type="match status" value="1"/>
</dbReference>
<protein>
    <submittedName>
        <fullName evidence="3">Peptide ABC transporter substrate-binding protein</fullName>
    </submittedName>
</protein>
<gene>
    <name evidence="3" type="ORF">BLA60_28700</name>
</gene>
<dbReference type="InterPro" id="IPR039424">
    <property type="entry name" value="SBP_5"/>
</dbReference>
<dbReference type="InterPro" id="IPR000914">
    <property type="entry name" value="SBP_5_dom"/>
</dbReference>
<dbReference type="GO" id="GO:0043190">
    <property type="term" value="C:ATP-binding cassette (ABC) transporter complex"/>
    <property type="evidence" value="ECO:0007669"/>
    <property type="project" value="InterPro"/>
</dbReference>
<dbReference type="Proteomes" id="UP000185696">
    <property type="component" value="Unassembled WGS sequence"/>
</dbReference>
<dbReference type="Gene3D" id="3.40.190.10">
    <property type="entry name" value="Periplasmic binding protein-like II"/>
    <property type="match status" value="1"/>
</dbReference>
<dbReference type="CDD" id="cd00995">
    <property type="entry name" value="PBP2_NikA_DppA_OppA_like"/>
    <property type="match status" value="1"/>
</dbReference>
<dbReference type="Pfam" id="PF00496">
    <property type="entry name" value="SBP_bac_5"/>
    <property type="match status" value="1"/>
</dbReference>
<keyword evidence="1" id="KW-0732">Signal</keyword>
<evidence type="ECO:0000313" key="3">
    <source>
        <dbReference type="EMBL" id="OLF07188.1"/>
    </source>
</evidence>
<evidence type="ECO:0000313" key="4">
    <source>
        <dbReference type="Proteomes" id="UP000185696"/>
    </source>
</evidence>
<feature type="signal peptide" evidence="1">
    <location>
        <begin position="1"/>
        <end position="22"/>
    </location>
</feature>
<reference evidence="3 4" key="1">
    <citation type="submission" date="2016-12" db="EMBL/GenBank/DDBJ databases">
        <title>The draft genome sequence of Actinophytocola xinjiangensis.</title>
        <authorList>
            <person name="Wang W."/>
            <person name="Yuan L."/>
        </authorList>
    </citation>
    <scope>NUCLEOTIDE SEQUENCE [LARGE SCALE GENOMIC DNA]</scope>
    <source>
        <strain evidence="3 4">CGMCC 4.4663</strain>
    </source>
</reference>
<name>A0A7Z1AVE7_9PSEU</name>
<dbReference type="PIRSF" id="PIRSF002741">
    <property type="entry name" value="MppA"/>
    <property type="match status" value="1"/>
</dbReference>
<accession>A0A7Z1AVE7</accession>
<evidence type="ECO:0000256" key="1">
    <source>
        <dbReference type="SAM" id="SignalP"/>
    </source>
</evidence>
<comment type="caution">
    <text evidence="3">The sequence shown here is derived from an EMBL/GenBank/DDBJ whole genome shotgun (WGS) entry which is preliminary data.</text>
</comment>
<feature type="domain" description="Solute-binding protein family 5" evidence="2">
    <location>
        <begin position="105"/>
        <end position="480"/>
    </location>
</feature>
<dbReference type="SUPFAM" id="SSF53850">
    <property type="entry name" value="Periplasmic binding protein-like II"/>
    <property type="match status" value="1"/>
</dbReference>
<organism evidence="3 4">
    <name type="scientific">Actinophytocola xinjiangensis</name>
    <dbReference type="NCBI Taxonomy" id="485602"/>
    <lineage>
        <taxon>Bacteria</taxon>
        <taxon>Bacillati</taxon>
        <taxon>Actinomycetota</taxon>
        <taxon>Actinomycetes</taxon>
        <taxon>Pseudonocardiales</taxon>
        <taxon>Pseudonocardiaceae</taxon>
    </lineage>
</organism>
<dbReference type="PROSITE" id="PS51257">
    <property type="entry name" value="PROKAR_LIPOPROTEIN"/>
    <property type="match status" value="1"/>
</dbReference>
<feature type="chain" id="PRO_5039459031" evidence="1">
    <location>
        <begin position="23"/>
        <end position="574"/>
    </location>
</feature>
<sequence length="574" mass="62451">MRTKSVLLRAAAGLAVSSLVLTACSQQSNTGTDNSGDGDDKPTAFGYPEVENTEITEGKPGGTFRLGIVEPTAIDPYNAQESEGMLVTESLFTGLAHTNPDGTTEPAAAENWETNDDCSEWTFNLKTGNKFHNGEEVTSASFKRGWERTTAKAAASDVAYHFDQIEGYDAIQGGSATTLSGVDASDPKVLKVKLSQPSCEFYMRTAHTAMSPVPTVAGAADNQAYNDLPIGNGPFMMDGPWQHDAGIKLKRYEDYTTGDKAYLDAVELTILVGDETAQQKELDGLNNGQFDWARVPPNQLKTTRDKYEPQDGWISKKTFGIDYLQVAVTKAPMDSADARKAVSMAIDRATISEGVFDSSRAPATSWVPGGYKDAYQPGVCDACEYNPEEAKKLAEKAGLKPGTEINFQFNTGGGHEEWTAAVKQQLEKNLGLKVNYSGVEFSDMLENQKQPTSTGIYRLSWGGDYGTPGNFLQPLFATSAIGTSDPNAPATGDNRGRYSNPEFDKLIEEAAASKDEAERNELYKKAEKIAIGDDLANIPMFERQQFRAYDSSKWGNAGFMDFHENPPLDVIFQK</sequence>
<dbReference type="GO" id="GO:1904680">
    <property type="term" value="F:peptide transmembrane transporter activity"/>
    <property type="evidence" value="ECO:0007669"/>
    <property type="project" value="TreeGrafter"/>
</dbReference>
<keyword evidence="4" id="KW-1185">Reference proteome</keyword>
<dbReference type="Gene3D" id="3.10.105.10">
    <property type="entry name" value="Dipeptide-binding Protein, Domain 3"/>
    <property type="match status" value="1"/>
</dbReference>
<proteinExistence type="predicted"/>
<dbReference type="OrthoDB" id="9046151at2"/>
<evidence type="ECO:0000259" key="2">
    <source>
        <dbReference type="Pfam" id="PF00496"/>
    </source>
</evidence>
<dbReference type="GO" id="GO:0015833">
    <property type="term" value="P:peptide transport"/>
    <property type="evidence" value="ECO:0007669"/>
    <property type="project" value="TreeGrafter"/>
</dbReference>
<dbReference type="InterPro" id="IPR030678">
    <property type="entry name" value="Peptide/Ni-bd"/>
</dbReference>
<dbReference type="GO" id="GO:0042597">
    <property type="term" value="C:periplasmic space"/>
    <property type="evidence" value="ECO:0007669"/>
    <property type="project" value="UniProtKB-ARBA"/>
</dbReference>
<dbReference type="AlphaFoldDB" id="A0A7Z1AVE7"/>